<dbReference type="Proteomes" id="UP001060215">
    <property type="component" value="Chromosome 9"/>
</dbReference>
<gene>
    <name evidence="1" type="ORF">LOK49_LG08G00397</name>
</gene>
<comment type="caution">
    <text evidence="1">The sequence shown here is derived from an EMBL/GenBank/DDBJ whole genome shotgun (WGS) entry which is preliminary data.</text>
</comment>
<organism evidence="1 2">
    <name type="scientific">Camellia lanceoleosa</name>
    <dbReference type="NCBI Taxonomy" id="1840588"/>
    <lineage>
        <taxon>Eukaryota</taxon>
        <taxon>Viridiplantae</taxon>
        <taxon>Streptophyta</taxon>
        <taxon>Embryophyta</taxon>
        <taxon>Tracheophyta</taxon>
        <taxon>Spermatophyta</taxon>
        <taxon>Magnoliopsida</taxon>
        <taxon>eudicotyledons</taxon>
        <taxon>Gunneridae</taxon>
        <taxon>Pentapetalae</taxon>
        <taxon>asterids</taxon>
        <taxon>Ericales</taxon>
        <taxon>Theaceae</taxon>
        <taxon>Camellia</taxon>
    </lineage>
</organism>
<proteinExistence type="predicted"/>
<accession>A0ACC0H023</accession>
<keyword evidence="2" id="KW-1185">Reference proteome</keyword>
<name>A0ACC0H023_9ERIC</name>
<reference evidence="1 2" key="1">
    <citation type="journal article" date="2022" name="Plant J.">
        <title>Chromosome-level genome of Camellia lanceoleosa provides a valuable resource for understanding genome evolution and self-incompatibility.</title>
        <authorList>
            <person name="Gong W."/>
            <person name="Xiao S."/>
            <person name="Wang L."/>
            <person name="Liao Z."/>
            <person name="Chang Y."/>
            <person name="Mo W."/>
            <person name="Hu G."/>
            <person name="Li W."/>
            <person name="Zhao G."/>
            <person name="Zhu H."/>
            <person name="Hu X."/>
            <person name="Ji K."/>
            <person name="Xiang X."/>
            <person name="Song Q."/>
            <person name="Yuan D."/>
            <person name="Jin S."/>
            <person name="Zhang L."/>
        </authorList>
    </citation>
    <scope>NUCLEOTIDE SEQUENCE [LARGE SCALE GENOMIC DNA]</scope>
    <source>
        <strain evidence="1">SQ_2022a</strain>
    </source>
</reference>
<sequence length="90" mass="10355">MGCCFLGGYEKGFLDDQFTQLQKLQDESIPEFVVKVVSLFFQDSEMLLNNFTSSLQQIIDYKQVDAHVHQFKGNSSSVYSRIFFVESVNI</sequence>
<evidence type="ECO:0000313" key="2">
    <source>
        <dbReference type="Proteomes" id="UP001060215"/>
    </source>
</evidence>
<dbReference type="EMBL" id="CM045766">
    <property type="protein sequence ID" value="KAI8005186.1"/>
    <property type="molecule type" value="Genomic_DNA"/>
</dbReference>
<evidence type="ECO:0000313" key="1">
    <source>
        <dbReference type="EMBL" id="KAI8005186.1"/>
    </source>
</evidence>
<protein>
    <submittedName>
        <fullName evidence="1">Histidine-containing phosphotransfer protein 5</fullName>
    </submittedName>
</protein>